<comment type="pathway">
    <text evidence="10">Porphyrin-containing compound metabolism; heme A biosynthesis; heme A from heme O: step 1/1.</text>
</comment>
<evidence type="ECO:0000256" key="6">
    <source>
        <dbReference type="ARBA" id="ARBA00023002"/>
    </source>
</evidence>
<protein>
    <submittedName>
        <fullName evidence="13">Uncharacterized protein</fullName>
    </submittedName>
</protein>
<dbReference type="EMBL" id="DAKRPA010000011">
    <property type="protein sequence ID" value="DBA04122.1"/>
    <property type="molecule type" value="Genomic_DNA"/>
</dbReference>
<evidence type="ECO:0000256" key="4">
    <source>
        <dbReference type="ARBA" id="ARBA00022723"/>
    </source>
</evidence>
<reference evidence="13" key="2">
    <citation type="journal article" date="2023" name="Microbiol Resour">
        <title>Decontamination and Annotation of the Draft Genome Sequence of the Oomycete Lagenidium giganteum ARSEF 373.</title>
        <authorList>
            <person name="Morgan W.R."/>
            <person name="Tartar A."/>
        </authorList>
    </citation>
    <scope>NUCLEOTIDE SEQUENCE</scope>
    <source>
        <strain evidence="13">ARSEF 373</strain>
    </source>
</reference>
<reference evidence="13" key="1">
    <citation type="submission" date="2022-11" db="EMBL/GenBank/DDBJ databases">
        <authorList>
            <person name="Morgan W.R."/>
            <person name="Tartar A."/>
        </authorList>
    </citation>
    <scope>NUCLEOTIDE SEQUENCE</scope>
    <source>
        <strain evidence="13">ARSEF 373</strain>
    </source>
</reference>
<evidence type="ECO:0000256" key="3">
    <source>
        <dbReference type="ARBA" id="ARBA00022692"/>
    </source>
</evidence>
<keyword evidence="6" id="KW-0560">Oxidoreductase</keyword>
<evidence type="ECO:0000256" key="2">
    <source>
        <dbReference type="ARBA" id="ARBA00004141"/>
    </source>
</evidence>
<evidence type="ECO:0000313" key="14">
    <source>
        <dbReference type="Proteomes" id="UP001146120"/>
    </source>
</evidence>
<accession>A0AAV2ZG83</accession>
<dbReference type="Proteomes" id="UP001146120">
    <property type="component" value="Unassembled WGS sequence"/>
</dbReference>
<dbReference type="PANTHER" id="PTHR23289">
    <property type="entry name" value="CYTOCHROME C OXIDASE ASSEMBLY PROTEIN COX15"/>
    <property type="match status" value="1"/>
</dbReference>
<proteinExistence type="predicted"/>
<feature type="transmembrane region" description="Helical" evidence="12">
    <location>
        <begin position="320"/>
        <end position="340"/>
    </location>
</feature>
<evidence type="ECO:0000256" key="5">
    <source>
        <dbReference type="ARBA" id="ARBA00022989"/>
    </source>
</evidence>
<evidence type="ECO:0000313" key="13">
    <source>
        <dbReference type="EMBL" id="DBA04122.1"/>
    </source>
</evidence>
<name>A0AAV2ZG83_9STRA</name>
<gene>
    <name evidence="13" type="ORF">N0F65_004230</name>
</gene>
<feature type="transmembrane region" description="Helical" evidence="12">
    <location>
        <begin position="103"/>
        <end position="121"/>
    </location>
</feature>
<dbReference type="GO" id="GO:0006784">
    <property type="term" value="P:heme A biosynthetic process"/>
    <property type="evidence" value="ECO:0007669"/>
    <property type="project" value="InterPro"/>
</dbReference>
<comment type="catalytic activity">
    <reaction evidence="11">
        <text>Fe(II)-heme o + 2 A + H2O = Fe(II)-heme a + 2 AH2</text>
        <dbReference type="Rhea" id="RHEA:63388"/>
        <dbReference type="ChEBI" id="CHEBI:13193"/>
        <dbReference type="ChEBI" id="CHEBI:15377"/>
        <dbReference type="ChEBI" id="CHEBI:17499"/>
        <dbReference type="ChEBI" id="CHEBI:60530"/>
        <dbReference type="ChEBI" id="CHEBI:61715"/>
        <dbReference type="EC" id="1.17.99.9"/>
    </reaction>
    <physiologicalReaction direction="left-to-right" evidence="11">
        <dbReference type="Rhea" id="RHEA:63389"/>
    </physiologicalReaction>
</comment>
<keyword evidence="4" id="KW-0479">Metal-binding</keyword>
<dbReference type="GO" id="GO:0005743">
    <property type="term" value="C:mitochondrial inner membrane"/>
    <property type="evidence" value="ECO:0007669"/>
    <property type="project" value="TreeGrafter"/>
</dbReference>
<dbReference type="GO" id="GO:0120547">
    <property type="term" value="F:heme A synthase activity"/>
    <property type="evidence" value="ECO:0007669"/>
    <property type="project" value="UniProtKB-EC"/>
</dbReference>
<feature type="transmembrane region" description="Helical" evidence="12">
    <location>
        <begin position="21"/>
        <end position="41"/>
    </location>
</feature>
<dbReference type="Pfam" id="PF02628">
    <property type="entry name" value="COX15-CtaA"/>
    <property type="match status" value="1"/>
</dbReference>
<dbReference type="InterPro" id="IPR023754">
    <property type="entry name" value="HemeA_Synthase_type2"/>
</dbReference>
<feature type="transmembrane region" description="Helical" evidence="12">
    <location>
        <begin position="133"/>
        <end position="151"/>
    </location>
</feature>
<dbReference type="GO" id="GO:0046872">
    <property type="term" value="F:metal ion binding"/>
    <property type="evidence" value="ECO:0007669"/>
    <property type="project" value="UniProtKB-KW"/>
</dbReference>
<dbReference type="PANTHER" id="PTHR23289:SF2">
    <property type="entry name" value="CYTOCHROME C OXIDASE ASSEMBLY PROTEIN COX15 HOMOLOG"/>
    <property type="match status" value="1"/>
</dbReference>
<keyword evidence="14" id="KW-1185">Reference proteome</keyword>
<dbReference type="AlphaFoldDB" id="A0AAV2ZG83"/>
<organism evidence="13 14">
    <name type="scientific">Lagenidium giganteum</name>
    <dbReference type="NCBI Taxonomy" id="4803"/>
    <lineage>
        <taxon>Eukaryota</taxon>
        <taxon>Sar</taxon>
        <taxon>Stramenopiles</taxon>
        <taxon>Oomycota</taxon>
        <taxon>Peronosporomycetes</taxon>
        <taxon>Pythiales</taxon>
        <taxon>Pythiaceae</taxon>
    </lineage>
</organism>
<keyword evidence="5 12" id="KW-1133">Transmembrane helix</keyword>
<keyword evidence="9 12" id="KW-0472">Membrane</keyword>
<keyword evidence="7" id="KW-0408">Iron</keyword>
<comment type="cofactor">
    <cofactor evidence="1">
        <name>heme b</name>
        <dbReference type="ChEBI" id="CHEBI:60344"/>
    </cofactor>
</comment>
<evidence type="ECO:0000256" key="9">
    <source>
        <dbReference type="ARBA" id="ARBA00023136"/>
    </source>
</evidence>
<feature type="non-terminal residue" evidence="13">
    <location>
        <position position="1"/>
    </location>
</feature>
<dbReference type="InterPro" id="IPR003780">
    <property type="entry name" value="COX15/CtaA_fam"/>
</dbReference>
<comment type="subcellular location">
    <subcellularLocation>
        <location evidence="2">Membrane</location>
        <topology evidence="2">Multi-pass membrane protein</topology>
    </subcellularLocation>
</comment>
<evidence type="ECO:0000256" key="10">
    <source>
        <dbReference type="ARBA" id="ARBA00044501"/>
    </source>
</evidence>
<evidence type="ECO:0000256" key="7">
    <source>
        <dbReference type="ARBA" id="ARBA00023004"/>
    </source>
</evidence>
<evidence type="ECO:0000256" key="1">
    <source>
        <dbReference type="ARBA" id="ARBA00001970"/>
    </source>
</evidence>
<evidence type="ECO:0000256" key="12">
    <source>
        <dbReference type="SAM" id="Phobius"/>
    </source>
</evidence>
<comment type="caution">
    <text evidence="13">The sequence shown here is derived from an EMBL/GenBank/DDBJ whole genome shotgun (WGS) entry which is preliminary data.</text>
</comment>
<evidence type="ECO:0000256" key="11">
    <source>
        <dbReference type="ARBA" id="ARBA00048044"/>
    </source>
</evidence>
<keyword evidence="3 12" id="KW-0812">Transmembrane</keyword>
<dbReference type="GO" id="GO:0016653">
    <property type="term" value="F:oxidoreductase activity, acting on NAD(P)H, heme protein as acceptor"/>
    <property type="evidence" value="ECO:0007669"/>
    <property type="project" value="TreeGrafter"/>
</dbReference>
<evidence type="ECO:0000256" key="8">
    <source>
        <dbReference type="ARBA" id="ARBA00023133"/>
    </source>
</evidence>
<sequence>RMSASNSMQGKIIEAMHANPVAWWLYGSAALLATTMTVGAASKLTRSGASMVYWKPRSVFPPMDTREWYDEYDAYRNVNDQLRRPMSMEEFRRNYKWEYMHRILGQSTALAIVGPLGYFYVKEKLPTQVHGHLLALLALGTTQFVIGRRMVRSNVERHGEHDKRAWTAHGLTYHSAFSLANLSLLLWTAFQLKSPASSAMKIRELMSSSALKEIGELRKYLQGSTALLLTTIGVGSIVASIDAGKEYNTFPKMGKQWIPDHLMEKKPWIRNFYENPATVQLEHRVLAVSTLAAFIALYWKARKPKIWDNLPAESKTAMRVMTLTVGGQVIMGVTMLVNAVPTTLALVHQSGAVVLFSASLWALHTLRFARPFGSAVVEKVAKAL</sequence>
<keyword evidence="8" id="KW-0350">Heme biosynthesis</keyword>